<dbReference type="AlphaFoldDB" id="A0A1G4K2B0"/>
<dbReference type="Proteomes" id="UP000191024">
    <property type="component" value="Chromosome F"/>
</dbReference>
<evidence type="ECO:0000313" key="1">
    <source>
        <dbReference type="EMBL" id="SCU97757.1"/>
    </source>
</evidence>
<accession>A0A1G4K2B0</accession>
<sequence length="1102" mass="126341">MSVKVPNREISPENRDVGSLRQTHELTSFNIQDKVLAVFFTTRSGLCLVKILYELACGRISLVQHRKWQQKRQHHGIYSDDAYKKMVKKWTGSLDSVSLLLDVLARNENVALNLNNYTIPEYKLPLICLLDKANEFLIVDEEYNLLLDFLSVVRPSIEKLLNEETLSLTFYKLVATQNRVFELSGRYIWYTFDDDDWEQSQEIIHKYLCVLTDRLTAQQEILPHLQPLFDEVTSTKNPFSHARVPDGENSTGGDSAEEQVYSFDLNEDGSLVVPDVFAHNEKRHEALYRVLGLAKHNSSPLLRSQFFALCGLVDPVTQPSPNDSHIISIDLLSDMFLGLLHDGIRQLTVDWRFHVCFNLQKIINATLPRLNCDDFQRLNSVNNSDENIDWRQNLHKWLPHGFNTQDLELVYMIDTLAIYLIHKLYSKYPIQMNPFLAPMISLWKNLTFVVLLGLEIDRFEEEQETFETPVLVRATIRGASALRSVIATVLNGHVEAKLHDFKHEPVNIFMSPHGRKLCHGALYADVRSHAAAMLSLGVDLEQVTKLLSDLQPGDRFDEDVKYMFDYEFENYNEVDTEHMDEEELEDAEARERIKELRGYYKRCHCTFDDDEMVPETETGGEEVANEREQFFAQGATLAKGSKSVAFRSHKDNVEFDVNGRDWRDIPRGLNFYFNEDFIFEDQCRSEDIFTLMKLASKQAVSNEQASLLVRSVATCVKKEQELTVLSSVSPRMKETALQEAGLQIDEDVELTTDLIYEKWCEDSLFEKILHFNEELGWRMMDEMLMCSGYRRVLIWFITHLKISGSVIQYIYQLVVGLRGSPREETNVAKVTFPTNDATPSQNGDHNWKVPFSRQGSLLLSSIEVKMLFQEFLTNSVIFFSRHLRESQSPDDLQGGEDSAPVSTYILGVIRLMCFMFGRLLQEDKIDLTDSEFVFELQTLLMNSICIVPEARDLFFALRAKVETVTAANSKTLGSKKPARNSNDPNYVLDEAVASPSDLSIYNQKLISLLPPPSDAENTAVAALRHFITKHSLTSATALFGRRVVSTDDQILPMYMTNNEMNMRDFLAEFGIDYFDVVEQLYAREENGEDVNNNIIDSNSQLA</sequence>
<dbReference type="EMBL" id="LT598467">
    <property type="protein sequence ID" value="SCU97757.1"/>
    <property type="molecule type" value="Genomic_DNA"/>
</dbReference>
<protein>
    <submittedName>
        <fullName evidence="1">LAMI_0F11254g1_1</fullName>
    </submittedName>
</protein>
<organism evidence="1 2">
    <name type="scientific">Lachancea mirantina</name>
    <dbReference type="NCBI Taxonomy" id="1230905"/>
    <lineage>
        <taxon>Eukaryota</taxon>
        <taxon>Fungi</taxon>
        <taxon>Dikarya</taxon>
        <taxon>Ascomycota</taxon>
        <taxon>Saccharomycotina</taxon>
        <taxon>Saccharomycetes</taxon>
        <taxon>Saccharomycetales</taxon>
        <taxon>Saccharomycetaceae</taxon>
        <taxon>Lachancea</taxon>
    </lineage>
</organism>
<dbReference type="OrthoDB" id="3980110at2759"/>
<proteinExistence type="predicted"/>
<gene>
    <name evidence="1" type="ORF">LAMI_0F11254G</name>
</gene>
<name>A0A1G4K2B0_9SACH</name>
<dbReference type="STRING" id="1230905.A0A1G4K2B0"/>
<evidence type="ECO:0000313" key="2">
    <source>
        <dbReference type="Proteomes" id="UP000191024"/>
    </source>
</evidence>
<reference evidence="2" key="1">
    <citation type="submission" date="2016-03" db="EMBL/GenBank/DDBJ databases">
        <authorList>
            <person name="Devillers H."/>
        </authorList>
    </citation>
    <scope>NUCLEOTIDE SEQUENCE [LARGE SCALE GENOMIC DNA]</scope>
</reference>
<keyword evidence="2" id="KW-1185">Reference proteome</keyword>